<dbReference type="Proteomes" id="UP000229615">
    <property type="component" value="Unassembled WGS sequence"/>
</dbReference>
<dbReference type="InterPro" id="IPR018911">
    <property type="entry name" value="Gmad2_Ig-like_dom"/>
</dbReference>
<dbReference type="InterPro" id="IPR019606">
    <property type="entry name" value="GerMN"/>
</dbReference>
<evidence type="ECO:0000313" key="5">
    <source>
        <dbReference type="Proteomes" id="UP000229615"/>
    </source>
</evidence>
<dbReference type="AlphaFoldDB" id="A0A2H0UQT0"/>
<evidence type="ECO:0000259" key="2">
    <source>
        <dbReference type="Pfam" id="PF10646"/>
    </source>
</evidence>
<evidence type="ECO:0000256" key="1">
    <source>
        <dbReference type="SAM" id="Phobius"/>
    </source>
</evidence>
<organism evidence="4 5">
    <name type="scientific">Candidatus Harrisonbacteria bacterium CG10_big_fil_rev_8_21_14_0_10_44_23</name>
    <dbReference type="NCBI Taxonomy" id="1974585"/>
    <lineage>
        <taxon>Bacteria</taxon>
        <taxon>Candidatus Harrisoniibacteriota</taxon>
    </lineage>
</organism>
<evidence type="ECO:0000313" key="4">
    <source>
        <dbReference type="EMBL" id="PIR88802.1"/>
    </source>
</evidence>
<proteinExistence type="predicted"/>
<reference evidence="5" key="1">
    <citation type="submission" date="2017-09" db="EMBL/GenBank/DDBJ databases">
        <title>Depth-based differentiation of microbial function through sediment-hosted aquifers and enrichment of novel symbionts in the deep terrestrial subsurface.</title>
        <authorList>
            <person name="Probst A.J."/>
            <person name="Ladd B."/>
            <person name="Jarett J.K."/>
            <person name="Geller-Mcgrath D.E."/>
            <person name="Sieber C.M.K."/>
            <person name="Emerson J.B."/>
            <person name="Anantharaman K."/>
            <person name="Thomas B.C."/>
            <person name="Malmstrom R."/>
            <person name="Stieglmeier M."/>
            <person name="Klingl A."/>
            <person name="Woyke T."/>
            <person name="Ryan C.M."/>
            <person name="Banfield J.F."/>
        </authorList>
    </citation>
    <scope>NUCLEOTIDE SEQUENCE [LARGE SCALE GENOMIC DNA]</scope>
</reference>
<sequence length="281" mass="31145">MNKSYTIFLTIALLAIIALGFYIFSIDTSNNEEVPQDKEALIRVFEPIQNAVISSPLIITGEARGNWYFEASFPVRVEDANGNVLGQHYATAQGEWMTEDFVPFKTELSFDSSQTQTGVLILEKDNPSGLSENADELRIPIRFNSASSSERTVKLYYYNSSQDEDENGNIMCSKQGLVAVERDIPVTQTPIQDTVRLLLKGEITEAETAQGITTEYPLIGFEPEGASLANGILTLGFSDPNNSSSGGSCRAGILWFQIEETAKQFDGVYEVYFQPEELFQP</sequence>
<evidence type="ECO:0000259" key="3">
    <source>
        <dbReference type="Pfam" id="PF10648"/>
    </source>
</evidence>
<gene>
    <name evidence="4" type="ORF">COU09_00280</name>
</gene>
<feature type="domain" description="GerMN" evidence="2">
    <location>
        <begin position="155"/>
        <end position="274"/>
    </location>
</feature>
<name>A0A2H0UQT0_9BACT</name>
<comment type="caution">
    <text evidence="4">The sequence shown here is derived from an EMBL/GenBank/DDBJ whole genome shotgun (WGS) entry which is preliminary data.</text>
</comment>
<keyword evidence="1" id="KW-0812">Transmembrane</keyword>
<keyword evidence="1" id="KW-0472">Membrane</keyword>
<protein>
    <submittedName>
        <fullName evidence="4">Uncharacterized protein</fullName>
    </submittedName>
</protein>
<dbReference type="Pfam" id="PF10648">
    <property type="entry name" value="Gmad2"/>
    <property type="match status" value="1"/>
</dbReference>
<dbReference type="EMBL" id="PFBB01000003">
    <property type="protein sequence ID" value="PIR88802.1"/>
    <property type="molecule type" value="Genomic_DNA"/>
</dbReference>
<dbReference type="Pfam" id="PF10646">
    <property type="entry name" value="Germane"/>
    <property type="match status" value="1"/>
</dbReference>
<accession>A0A2H0UQT0</accession>
<feature type="transmembrane region" description="Helical" evidence="1">
    <location>
        <begin position="7"/>
        <end position="24"/>
    </location>
</feature>
<feature type="domain" description="Bacterial spore germination immunoglobulin-like" evidence="3">
    <location>
        <begin position="42"/>
        <end position="128"/>
    </location>
</feature>
<keyword evidence="1" id="KW-1133">Transmembrane helix</keyword>